<organism evidence="2 3">
    <name type="scientific">Linum trigynum</name>
    <dbReference type="NCBI Taxonomy" id="586398"/>
    <lineage>
        <taxon>Eukaryota</taxon>
        <taxon>Viridiplantae</taxon>
        <taxon>Streptophyta</taxon>
        <taxon>Embryophyta</taxon>
        <taxon>Tracheophyta</taxon>
        <taxon>Spermatophyta</taxon>
        <taxon>Magnoliopsida</taxon>
        <taxon>eudicotyledons</taxon>
        <taxon>Gunneridae</taxon>
        <taxon>Pentapetalae</taxon>
        <taxon>rosids</taxon>
        <taxon>fabids</taxon>
        <taxon>Malpighiales</taxon>
        <taxon>Linaceae</taxon>
        <taxon>Linum</taxon>
    </lineage>
</organism>
<feature type="transmembrane region" description="Helical" evidence="1">
    <location>
        <begin position="20"/>
        <end position="40"/>
    </location>
</feature>
<keyword evidence="1" id="KW-1133">Transmembrane helix</keyword>
<dbReference type="AlphaFoldDB" id="A0AAV2E4V3"/>
<gene>
    <name evidence="2" type="ORF">LTRI10_LOCUS22359</name>
</gene>
<name>A0AAV2E4V3_9ROSI</name>
<accession>A0AAV2E4V3</accession>
<dbReference type="EMBL" id="OZ034817">
    <property type="protein sequence ID" value="CAL1380946.1"/>
    <property type="molecule type" value="Genomic_DNA"/>
</dbReference>
<keyword evidence="1" id="KW-0472">Membrane</keyword>
<evidence type="ECO:0000313" key="2">
    <source>
        <dbReference type="EMBL" id="CAL1380946.1"/>
    </source>
</evidence>
<evidence type="ECO:0000256" key="1">
    <source>
        <dbReference type="SAM" id="Phobius"/>
    </source>
</evidence>
<evidence type="ECO:0000313" key="3">
    <source>
        <dbReference type="Proteomes" id="UP001497516"/>
    </source>
</evidence>
<sequence>MLNNDEKWNIASLNRVTKKGVFYAPSITVCTNMFGFILLIRFGTAFLREFESIYSSRWFFSRKSEFTTSTSPASILKS</sequence>
<dbReference type="Proteomes" id="UP001497516">
    <property type="component" value="Chromosome 4"/>
</dbReference>
<protein>
    <submittedName>
        <fullName evidence="2">Uncharacterized protein</fullName>
    </submittedName>
</protein>
<keyword evidence="3" id="KW-1185">Reference proteome</keyword>
<reference evidence="2 3" key="1">
    <citation type="submission" date="2024-04" db="EMBL/GenBank/DDBJ databases">
        <authorList>
            <person name="Fracassetti M."/>
        </authorList>
    </citation>
    <scope>NUCLEOTIDE SEQUENCE [LARGE SCALE GENOMIC DNA]</scope>
</reference>
<proteinExistence type="predicted"/>
<keyword evidence="1" id="KW-0812">Transmembrane</keyword>